<feature type="domain" description="SWIRM" evidence="2">
    <location>
        <begin position="303"/>
        <end position="400"/>
    </location>
</feature>
<dbReference type="GO" id="GO:0003713">
    <property type="term" value="F:transcription coactivator activity"/>
    <property type="evidence" value="ECO:0007669"/>
    <property type="project" value="TreeGrafter"/>
</dbReference>
<evidence type="ECO:0000256" key="1">
    <source>
        <dbReference type="SAM" id="MobiDB-lite"/>
    </source>
</evidence>
<evidence type="ECO:0000313" key="3">
    <source>
        <dbReference type="EMBL" id="CCD25203.1"/>
    </source>
</evidence>
<organism evidence="3 4">
    <name type="scientific">Naumovozyma dairenensis (strain ATCC 10597 / BCRC 20456 / CBS 421 / NBRC 0211 / NRRL Y-12639)</name>
    <name type="common">Saccharomyces dairenensis</name>
    <dbReference type="NCBI Taxonomy" id="1071378"/>
    <lineage>
        <taxon>Eukaryota</taxon>
        <taxon>Fungi</taxon>
        <taxon>Dikarya</taxon>
        <taxon>Ascomycota</taxon>
        <taxon>Saccharomycotina</taxon>
        <taxon>Saccharomycetes</taxon>
        <taxon>Saccharomycetales</taxon>
        <taxon>Saccharomycetaceae</taxon>
        <taxon>Naumovozyma</taxon>
    </lineage>
</organism>
<accession>G0WBT3</accession>
<dbReference type="GO" id="GO:0003682">
    <property type="term" value="F:chromatin binding"/>
    <property type="evidence" value="ECO:0007669"/>
    <property type="project" value="TreeGrafter"/>
</dbReference>
<dbReference type="eggNOG" id="ENOG502R6VN">
    <property type="taxonomic scope" value="Eukaryota"/>
</dbReference>
<dbReference type="GO" id="GO:0006338">
    <property type="term" value="P:chromatin remodeling"/>
    <property type="evidence" value="ECO:0007669"/>
    <property type="project" value="TreeGrafter"/>
</dbReference>
<sequence>MQLFSPQAENQALTNHPKTNNDATGNNSPNDSDPGLLSLLHQRVLIATNSAKLRKTNSNPSTFNFNNNNASTIINTSNSRNQNSETSSITSDEHLIPSPPLSPTISTVDTTQLANFSDIYESKNGITLLPSWERGLTTKDYHYRLTQFLSRYKTVFGNEAKDIITVPRSIKRLRSYNRNTNNQFNKDRSGKAQIITRRYNTRSEGERTPRASSKSSYYTKDSQYETYDRHLLTPPSPRRNISYGRSITPIRRVKKTLPMVSSPLASASAIHSAPQYIPNMSWEKLPDYSPSTSTLPANNPKCLKVEWKGSPMDLSHDPLKNNLHPAELILAQVLRLPCDLYLDSKRRLFLEKVHRLKKGLPFRRTDAQKACRIDVNKASRLYAAFEKVGWLKDSNFLSKL</sequence>
<dbReference type="STRING" id="1071378.G0WBT3"/>
<dbReference type="HOGENOM" id="CLU_042442_0_0_1"/>
<dbReference type="GeneID" id="11498781"/>
<dbReference type="Pfam" id="PF04433">
    <property type="entry name" value="SWIRM"/>
    <property type="match status" value="1"/>
</dbReference>
<feature type="compositionally biased region" description="Polar residues" evidence="1">
    <location>
        <begin position="210"/>
        <end position="219"/>
    </location>
</feature>
<feature type="region of interest" description="Disordered" evidence="1">
    <location>
        <begin position="55"/>
        <end position="104"/>
    </location>
</feature>
<feature type="compositionally biased region" description="Low complexity" evidence="1">
    <location>
        <begin position="56"/>
        <end position="84"/>
    </location>
</feature>
<dbReference type="InterPro" id="IPR036388">
    <property type="entry name" value="WH-like_DNA-bd_sf"/>
</dbReference>
<dbReference type="AlphaFoldDB" id="G0WBT3"/>
<protein>
    <recommendedName>
        <fullName evidence="2">SWIRM domain-containing protein</fullName>
    </recommendedName>
</protein>
<gene>
    <name evidence="3" type="primary">NDAI0E03860</name>
    <name evidence="3" type="ordered locus">NDAI_0E03860</name>
</gene>
<dbReference type="Proteomes" id="UP000000689">
    <property type="component" value="Chromosome 5"/>
</dbReference>
<keyword evidence="4" id="KW-1185">Reference proteome</keyword>
<dbReference type="SUPFAM" id="SSF46689">
    <property type="entry name" value="Homeodomain-like"/>
    <property type="match status" value="1"/>
</dbReference>
<proteinExistence type="predicted"/>
<dbReference type="GO" id="GO:0070210">
    <property type="term" value="C:Rpd3L-Expanded complex"/>
    <property type="evidence" value="ECO:0007669"/>
    <property type="project" value="TreeGrafter"/>
</dbReference>
<dbReference type="Gene3D" id="1.10.10.10">
    <property type="entry name" value="Winged helix-like DNA-binding domain superfamily/Winged helix DNA-binding domain"/>
    <property type="match status" value="1"/>
</dbReference>
<evidence type="ECO:0000313" key="4">
    <source>
        <dbReference type="Proteomes" id="UP000000689"/>
    </source>
</evidence>
<dbReference type="FunFam" id="1.10.10.10:FF:000087">
    <property type="entry name" value="Transcriptional adapter 2"/>
    <property type="match status" value="1"/>
</dbReference>
<name>G0WBT3_NAUDC</name>
<feature type="compositionally biased region" description="Polar residues" evidence="1">
    <location>
        <begin position="1"/>
        <end position="31"/>
    </location>
</feature>
<feature type="region of interest" description="Disordered" evidence="1">
    <location>
        <begin position="1"/>
        <end position="36"/>
    </location>
</feature>
<dbReference type="PROSITE" id="PS50934">
    <property type="entry name" value="SWIRM"/>
    <property type="match status" value="1"/>
</dbReference>
<reference evidence="3 4" key="1">
    <citation type="journal article" date="2011" name="Proc. Natl. Acad. Sci. U.S.A.">
        <title>Evolutionary erosion of yeast sex chromosomes by mating-type switching accidents.</title>
        <authorList>
            <person name="Gordon J.L."/>
            <person name="Armisen D."/>
            <person name="Proux-Wera E."/>
            <person name="Oheigeartaigh S.S."/>
            <person name="Byrne K.P."/>
            <person name="Wolfe K.H."/>
        </authorList>
    </citation>
    <scope>NUCLEOTIDE SEQUENCE [LARGE SCALE GENOMIC DNA]</scope>
    <source>
        <strain evidence="4">ATCC 10597 / BCRC 20456 / CBS 421 / NBRC 0211 / NRRL Y-12639</strain>
    </source>
</reference>
<dbReference type="PANTHER" id="PTHR12374">
    <property type="entry name" value="TRANSCRIPTIONAL ADAPTOR 2 ADA2 -RELATED"/>
    <property type="match status" value="1"/>
</dbReference>
<feature type="region of interest" description="Disordered" evidence="1">
    <location>
        <begin position="198"/>
        <end position="219"/>
    </location>
</feature>
<dbReference type="OrthoDB" id="5598695at2759"/>
<dbReference type="EMBL" id="HE580271">
    <property type="protein sequence ID" value="CCD25203.1"/>
    <property type="molecule type" value="Genomic_DNA"/>
</dbReference>
<dbReference type="InterPro" id="IPR009057">
    <property type="entry name" value="Homeodomain-like_sf"/>
</dbReference>
<evidence type="ECO:0000259" key="2">
    <source>
        <dbReference type="PROSITE" id="PS50934"/>
    </source>
</evidence>
<dbReference type="KEGG" id="ndi:NDAI_0E03860"/>
<dbReference type="PANTHER" id="PTHR12374:SF21">
    <property type="entry name" value="SWIRM DOMAIN-CONTAINING PROTEIN FUN19-RELATED"/>
    <property type="match status" value="1"/>
</dbReference>
<dbReference type="InterPro" id="IPR007526">
    <property type="entry name" value="SWIRM"/>
</dbReference>
<dbReference type="GO" id="GO:0006357">
    <property type="term" value="P:regulation of transcription by RNA polymerase II"/>
    <property type="evidence" value="ECO:0007669"/>
    <property type="project" value="TreeGrafter"/>
</dbReference>
<dbReference type="RefSeq" id="XP_003670446.1">
    <property type="nucleotide sequence ID" value="XM_003670398.1"/>
</dbReference>